<keyword evidence="1" id="KW-0812">Transmembrane</keyword>
<protein>
    <submittedName>
        <fullName evidence="2">Uncharacterized protein</fullName>
    </submittedName>
</protein>
<dbReference type="KEGG" id="mva:Mvan_1723"/>
<evidence type="ECO:0000313" key="3">
    <source>
        <dbReference type="Proteomes" id="UP000009159"/>
    </source>
</evidence>
<dbReference type="HOGENOM" id="CLU_2207092_0_0_11"/>
<gene>
    <name evidence="2" type="ordered locus">Mvan_1723</name>
</gene>
<organism evidence="2 3">
    <name type="scientific">Mycolicibacterium vanbaalenii (strain DSM 7251 / JCM 13017 / BCRC 16820 / KCTC 9966 / NRRL B-24157 / PYR-1)</name>
    <name type="common">Mycobacterium vanbaalenii</name>
    <dbReference type="NCBI Taxonomy" id="350058"/>
    <lineage>
        <taxon>Bacteria</taxon>
        <taxon>Bacillati</taxon>
        <taxon>Actinomycetota</taxon>
        <taxon>Actinomycetes</taxon>
        <taxon>Mycobacteriales</taxon>
        <taxon>Mycobacteriaceae</taxon>
        <taxon>Mycolicibacterium</taxon>
    </lineage>
</organism>
<dbReference type="EMBL" id="CP000511">
    <property type="protein sequence ID" value="ABM12546.1"/>
    <property type="molecule type" value="Genomic_DNA"/>
</dbReference>
<feature type="transmembrane region" description="Helical" evidence="1">
    <location>
        <begin position="33"/>
        <end position="51"/>
    </location>
</feature>
<name>A1T5U6_MYCVP</name>
<feature type="transmembrane region" description="Helical" evidence="1">
    <location>
        <begin position="6"/>
        <end position="21"/>
    </location>
</feature>
<evidence type="ECO:0000256" key="1">
    <source>
        <dbReference type="SAM" id="Phobius"/>
    </source>
</evidence>
<dbReference type="eggNOG" id="ENOG5031QA4">
    <property type="taxonomic scope" value="Bacteria"/>
</dbReference>
<keyword evidence="3" id="KW-1185">Reference proteome</keyword>
<feature type="transmembrane region" description="Helical" evidence="1">
    <location>
        <begin position="63"/>
        <end position="83"/>
    </location>
</feature>
<dbReference type="AlphaFoldDB" id="A1T5U6"/>
<reference evidence="2" key="1">
    <citation type="submission" date="2006-12" db="EMBL/GenBank/DDBJ databases">
        <title>Complete sequence of Mycobacterium vanbaalenii PYR-1.</title>
        <authorList>
            <consortium name="US DOE Joint Genome Institute"/>
            <person name="Copeland A."/>
            <person name="Lucas S."/>
            <person name="Lapidus A."/>
            <person name="Barry K."/>
            <person name="Detter J.C."/>
            <person name="Glavina del Rio T."/>
            <person name="Hammon N."/>
            <person name="Israni S."/>
            <person name="Dalin E."/>
            <person name="Tice H."/>
            <person name="Pitluck S."/>
            <person name="Singan V."/>
            <person name="Schmutz J."/>
            <person name="Larimer F."/>
            <person name="Land M."/>
            <person name="Hauser L."/>
            <person name="Kyrpides N."/>
            <person name="Anderson I.J."/>
            <person name="Miller C."/>
            <person name="Richardson P."/>
        </authorList>
    </citation>
    <scope>NUCLEOTIDE SEQUENCE [LARGE SCALE GENOMIC DNA]</scope>
    <source>
        <strain evidence="2">PYR-1</strain>
    </source>
</reference>
<keyword evidence="1" id="KW-0472">Membrane</keyword>
<accession>A1T5U6</accession>
<evidence type="ECO:0000313" key="2">
    <source>
        <dbReference type="EMBL" id="ABM12546.1"/>
    </source>
</evidence>
<keyword evidence="1" id="KW-1133">Transmembrane helix</keyword>
<dbReference type="STRING" id="350058.Mvan_1723"/>
<dbReference type="RefSeq" id="WP_011778966.1">
    <property type="nucleotide sequence ID" value="NC_008726.1"/>
</dbReference>
<sequence length="124" mass="13448">MESTITAVAIIVVLSLWHLRNRRHPGWLASDDGRFYVLCGYPLVAVAAYALTAAPTATTWEWALGNLWALAAMVSFVSGFEALNRATALHAERSQAFESVGLAEAATSHRDRRLPRPANGAISQ</sequence>
<dbReference type="Proteomes" id="UP000009159">
    <property type="component" value="Chromosome"/>
</dbReference>
<proteinExistence type="predicted"/>